<reference evidence="2 3" key="1">
    <citation type="submission" date="2023-08" db="EMBL/GenBank/DDBJ databases">
        <title>Black Yeasts Isolated from many extreme environments.</title>
        <authorList>
            <person name="Coleine C."/>
            <person name="Stajich J.E."/>
            <person name="Selbmann L."/>
        </authorList>
    </citation>
    <scope>NUCLEOTIDE SEQUENCE [LARGE SCALE GENOMIC DNA]</scope>
    <source>
        <strain evidence="2 3">CCFEE 5792</strain>
    </source>
</reference>
<evidence type="ECO:0000256" key="1">
    <source>
        <dbReference type="SAM" id="MobiDB-lite"/>
    </source>
</evidence>
<feature type="region of interest" description="Disordered" evidence="1">
    <location>
        <begin position="56"/>
        <end position="116"/>
    </location>
</feature>
<evidence type="ECO:0000313" key="2">
    <source>
        <dbReference type="EMBL" id="KAK5064411.1"/>
    </source>
</evidence>
<feature type="region of interest" description="Disordered" evidence="1">
    <location>
        <begin position="566"/>
        <end position="587"/>
    </location>
</feature>
<organism evidence="2 3">
    <name type="scientific">Exophiala bonariae</name>
    <dbReference type="NCBI Taxonomy" id="1690606"/>
    <lineage>
        <taxon>Eukaryota</taxon>
        <taxon>Fungi</taxon>
        <taxon>Dikarya</taxon>
        <taxon>Ascomycota</taxon>
        <taxon>Pezizomycotina</taxon>
        <taxon>Eurotiomycetes</taxon>
        <taxon>Chaetothyriomycetidae</taxon>
        <taxon>Chaetothyriales</taxon>
        <taxon>Herpotrichiellaceae</taxon>
        <taxon>Exophiala</taxon>
    </lineage>
</organism>
<protein>
    <recommendedName>
        <fullName evidence="4">F-box domain-containing protein</fullName>
    </recommendedName>
</protein>
<dbReference type="GeneID" id="89968466"/>
<sequence length="880" mass="98568">MASKPFSYTNQLFRALTPFIPTDESELSDPPSDFDDHDFDLGANFSNMAIKSPPYTKTINRFPSSRTIKTPPPAQTIRMGNAQSTPSSRKRQRPVYADKDSDASASHTDSSNDDIEDNKFPVRKRVKFCRTLYSPLELIPNEILNKIAFYVKDDRDFISLASSCTTLSRALVPPESAVWKKRFLSLYDFPLLENQEEYAFAYQARRFVLSQFVAFTKPDDERLKIQMDVLRDMVVESYLPPQRHLPTPLTSRNLAAFESPQNSPWMLTFLSTALFPSDRRNKFGQPHPLFDALQVCLSHLLLSPASKMAHTVDSSRTNYNLLRVYNWNQIFNTLYRRIEPAKEDKKHSDPWLKRKKFPNLKDRVPETPESQFELDMHALLHIRNFWHRHFIDDTRGFSQLTSRWIGEDTYAKMVKSLTTMGITPKKWEIPLNSEHFPISSEWYGHYSCLNPWPKTIRDMEERQTCAEDWTSVDPMKLDFSTSQNNLADGFWPPIFSCIPAFDSTIPNVDDPKNKCTVIQGFANFIDLEAINNRMGGFQPTLTVPKLPKYHPFLSLRLRGVIHPIESQPTKLQREQKGADGDGSEDSSIPGWNRIVMVMYKPTKRYLIQVLEYAEENYGDPFGPLISMQLNLHGGAQPAVPNSTSGNNQVTNNPNGTNTSANPTTAPNSTTNTVASNTNPTNPTIQQPGPSTAPAFDPVEADRQLQAHLHEKLLSNPSWRCSTPQNSMTRASIEAMEDKFRSNYALDWNDMEYAYAYEGVLLPGGKIMMGRWWRCGMHGVGPGKELDCEGFPVDVVEHAVAVTVDAAAAGGGDGTSGGIAHSGGGDEGDAMVVDGENGAGAAGDGNGDGVVAAQQQEQHQADVAGDNSNKGLERGPFVFWC</sequence>
<evidence type="ECO:0008006" key="4">
    <source>
        <dbReference type="Google" id="ProtNLM"/>
    </source>
</evidence>
<proteinExistence type="predicted"/>
<accession>A0AAV9NR41</accession>
<feature type="compositionally biased region" description="Gly residues" evidence="1">
    <location>
        <begin position="836"/>
        <end position="847"/>
    </location>
</feature>
<dbReference type="RefSeq" id="XP_064711735.1">
    <property type="nucleotide sequence ID" value="XM_064843875.1"/>
</dbReference>
<keyword evidence="3" id="KW-1185">Reference proteome</keyword>
<evidence type="ECO:0000313" key="3">
    <source>
        <dbReference type="Proteomes" id="UP001358417"/>
    </source>
</evidence>
<dbReference type="EMBL" id="JAVRRD010000001">
    <property type="protein sequence ID" value="KAK5064411.1"/>
    <property type="molecule type" value="Genomic_DNA"/>
</dbReference>
<gene>
    <name evidence="2" type="ORF">LTR84_000244</name>
</gene>
<feature type="compositionally biased region" description="Polar residues" evidence="1">
    <location>
        <begin position="56"/>
        <end position="68"/>
    </location>
</feature>
<feature type="compositionally biased region" description="Low complexity" evidence="1">
    <location>
        <begin position="643"/>
        <end position="683"/>
    </location>
</feature>
<feature type="compositionally biased region" description="Gly residues" evidence="1">
    <location>
        <begin position="810"/>
        <end position="824"/>
    </location>
</feature>
<name>A0AAV9NR41_9EURO</name>
<comment type="caution">
    <text evidence="2">The sequence shown here is derived from an EMBL/GenBank/DDBJ whole genome shotgun (WGS) entry which is preliminary data.</text>
</comment>
<feature type="region of interest" description="Disordered" evidence="1">
    <location>
        <begin position="810"/>
        <end position="848"/>
    </location>
</feature>
<dbReference type="AlphaFoldDB" id="A0AAV9NR41"/>
<dbReference type="Proteomes" id="UP001358417">
    <property type="component" value="Unassembled WGS sequence"/>
</dbReference>
<feature type="region of interest" description="Disordered" evidence="1">
    <location>
        <begin position="635"/>
        <end position="696"/>
    </location>
</feature>